<dbReference type="STRING" id="1120955.SAMN03080610_01084"/>
<evidence type="ECO:0000259" key="3">
    <source>
        <dbReference type="PROSITE" id="PS51186"/>
    </source>
</evidence>
<dbReference type="PANTHER" id="PTHR43800">
    <property type="entry name" value="PEPTIDYL-LYSINE N-ACETYLTRANSFERASE YJAB"/>
    <property type="match status" value="1"/>
</dbReference>
<proteinExistence type="predicted"/>
<accession>A0A1G5MVF3</accession>
<evidence type="ECO:0000256" key="2">
    <source>
        <dbReference type="ARBA" id="ARBA00023315"/>
    </source>
</evidence>
<dbReference type="RefSeq" id="WP_092811305.1">
    <property type="nucleotide sequence ID" value="NZ_FMVW01000002.1"/>
</dbReference>
<gene>
    <name evidence="4" type="ORF">SAMN03080610_01084</name>
</gene>
<dbReference type="EMBL" id="FMVW01000002">
    <property type="protein sequence ID" value="SCZ29086.1"/>
    <property type="molecule type" value="Genomic_DNA"/>
</dbReference>
<protein>
    <submittedName>
        <fullName evidence="4">Putative acetyltransferase</fullName>
    </submittedName>
</protein>
<evidence type="ECO:0000313" key="4">
    <source>
        <dbReference type="EMBL" id="SCZ29086.1"/>
    </source>
</evidence>
<evidence type="ECO:0000313" key="5">
    <source>
        <dbReference type="Proteomes" id="UP000199347"/>
    </source>
</evidence>
<dbReference type="InterPro" id="IPR000182">
    <property type="entry name" value="GNAT_dom"/>
</dbReference>
<feature type="domain" description="N-acetyltransferase" evidence="3">
    <location>
        <begin position="4"/>
        <end position="146"/>
    </location>
</feature>
<keyword evidence="1 4" id="KW-0808">Transferase</keyword>
<dbReference type="InterPro" id="IPR016181">
    <property type="entry name" value="Acyl_CoA_acyltransferase"/>
</dbReference>
<sequence>MHDVTIRAFDPAGDTETLSGIWLDASLLAHPFIGRARLLEQRRLIEEKYLPAAETWVACRSGEPAGFIALMENFIGGLFVAPAHQGQGIGARLIAHAFTCRDELTLEVYTENAGALRFYLAQGFEEVSRRPRDDEGFPFENARLRRRVR</sequence>
<keyword evidence="2" id="KW-0012">Acyltransferase</keyword>
<dbReference type="PANTHER" id="PTHR43800:SF1">
    <property type="entry name" value="PEPTIDYL-LYSINE N-ACETYLTRANSFERASE YJAB"/>
    <property type="match status" value="1"/>
</dbReference>
<dbReference type="SUPFAM" id="SSF55729">
    <property type="entry name" value="Acyl-CoA N-acyltransferases (Nat)"/>
    <property type="match status" value="1"/>
</dbReference>
<organism evidence="4 5">
    <name type="scientific">Afifella marina DSM 2698</name>
    <dbReference type="NCBI Taxonomy" id="1120955"/>
    <lineage>
        <taxon>Bacteria</taxon>
        <taxon>Pseudomonadati</taxon>
        <taxon>Pseudomonadota</taxon>
        <taxon>Alphaproteobacteria</taxon>
        <taxon>Hyphomicrobiales</taxon>
        <taxon>Afifellaceae</taxon>
        <taxon>Afifella</taxon>
    </lineage>
</organism>
<dbReference type="Proteomes" id="UP000199347">
    <property type="component" value="Unassembled WGS sequence"/>
</dbReference>
<dbReference type="PROSITE" id="PS51186">
    <property type="entry name" value="GNAT"/>
    <property type="match status" value="1"/>
</dbReference>
<dbReference type="GO" id="GO:0016747">
    <property type="term" value="F:acyltransferase activity, transferring groups other than amino-acyl groups"/>
    <property type="evidence" value="ECO:0007669"/>
    <property type="project" value="InterPro"/>
</dbReference>
<dbReference type="CDD" id="cd04301">
    <property type="entry name" value="NAT_SF"/>
    <property type="match status" value="1"/>
</dbReference>
<dbReference type="AlphaFoldDB" id="A0A1G5MVF3"/>
<keyword evidence="5" id="KW-1185">Reference proteome</keyword>
<dbReference type="Pfam" id="PF13508">
    <property type="entry name" value="Acetyltransf_7"/>
    <property type="match status" value="1"/>
</dbReference>
<name>A0A1G5MVF3_AFIMA</name>
<reference evidence="4 5" key="1">
    <citation type="submission" date="2016-10" db="EMBL/GenBank/DDBJ databases">
        <authorList>
            <person name="de Groot N.N."/>
        </authorList>
    </citation>
    <scope>NUCLEOTIDE SEQUENCE [LARGE SCALE GENOMIC DNA]</scope>
    <source>
        <strain evidence="4 5">DSM 2698</strain>
    </source>
</reference>
<dbReference type="Gene3D" id="3.40.630.30">
    <property type="match status" value="1"/>
</dbReference>
<evidence type="ECO:0000256" key="1">
    <source>
        <dbReference type="ARBA" id="ARBA00022679"/>
    </source>
</evidence>